<protein>
    <submittedName>
        <fullName evidence="1">Uncharacterized protein</fullName>
    </submittedName>
</protein>
<evidence type="ECO:0000313" key="1">
    <source>
        <dbReference type="EMBL" id="WTT18159.1"/>
    </source>
</evidence>
<organism evidence="1">
    <name type="scientific">Streptomyces sp. NBC_00093</name>
    <dbReference type="NCBI Taxonomy" id="2975649"/>
    <lineage>
        <taxon>Bacteria</taxon>
        <taxon>Bacillati</taxon>
        <taxon>Actinomycetota</taxon>
        <taxon>Actinomycetes</taxon>
        <taxon>Kitasatosporales</taxon>
        <taxon>Streptomycetaceae</taxon>
        <taxon>Streptomyces</taxon>
    </lineage>
</organism>
<dbReference type="EMBL" id="CP108222">
    <property type="protein sequence ID" value="WTT18159.1"/>
    <property type="molecule type" value="Genomic_DNA"/>
</dbReference>
<reference evidence="1" key="1">
    <citation type="submission" date="2022-10" db="EMBL/GenBank/DDBJ databases">
        <title>The complete genomes of actinobacterial strains from the NBC collection.</title>
        <authorList>
            <person name="Joergensen T.S."/>
            <person name="Alvarez Arevalo M."/>
            <person name="Sterndorff E.B."/>
            <person name="Faurdal D."/>
            <person name="Vuksanovic O."/>
            <person name="Mourched A.-S."/>
            <person name="Charusanti P."/>
            <person name="Shaw S."/>
            <person name="Blin K."/>
            <person name="Weber T."/>
        </authorList>
    </citation>
    <scope>NUCLEOTIDE SEQUENCE</scope>
    <source>
        <strain evidence="1">NBC_00093</strain>
    </source>
</reference>
<accession>A0AAU2A3F4</accession>
<proteinExistence type="predicted"/>
<sequence length="127" mass="13785">MTTHSTDTCGTVRASLFYRAPILSETGSCVLPKRHEGDHQDAKGARWYVIPLVGGADLGGERGHAMTHESATWTPEAPFRSPRCVLGQHAECRDSEPRDTGVPGVRYLVCTCACHRPAVTDVVNELP</sequence>
<dbReference type="AlphaFoldDB" id="A0AAU2A3F4"/>
<gene>
    <name evidence="1" type="ORF">OHA22_22775</name>
</gene>
<name>A0AAU2A3F4_9ACTN</name>